<dbReference type="InterPro" id="IPR029063">
    <property type="entry name" value="SAM-dependent_MTases_sf"/>
</dbReference>
<sequence>MPRLDAGSARERNRISSSALTALLGEPVSQKGPWSIYRRPQDDLPVNHSVLGAFLQARGEFVLNALLGGALNNTRPERLLDMFAPILAPDAPPPKVIKRLPRPESVDIVNRVRAGELGDGRLAQQPAYTDPAPWNFTESATKFARHLNSWQGYLIPGTYYKAATIARIIEDHFGSDNPVSFLEHGGYAGTVSLQLLMEDRINVSYARCCELELFTLLNAMELHQRLPESIHGKFHMQITSAEEAGYFRSYDVILFSHVLLYMRRDLLDRILAAAWAHIRPGGIMIVFENTSPPTGAGGSDEAIIFSPRELDSYLDRLGELSYAESRTGATASRGDRETKALFRVLRKLPAK</sequence>
<name>A0ABQ1Y0Z5_9PROT</name>
<gene>
    <name evidence="1" type="ORF">GCM10007420_26910</name>
</gene>
<dbReference type="Proteomes" id="UP000648722">
    <property type="component" value="Unassembled WGS sequence"/>
</dbReference>
<evidence type="ECO:0008006" key="3">
    <source>
        <dbReference type="Google" id="ProtNLM"/>
    </source>
</evidence>
<organism evidence="1 2">
    <name type="scientific">Glycocaulis albus</name>
    <dbReference type="NCBI Taxonomy" id="1382801"/>
    <lineage>
        <taxon>Bacteria</taxon>
        <taxon>Pseudomonadati</taxon>
        <taxon>Pseudomonadota</taxon>
        <taxon>Alphaproteobacteria</taxon>
        <taxon>Maricaulales</taxon>
        <taxon>Maricaulaceae</taxon>
        <taxon>Glycocaulis</taxon>
    </lineage>
</organism>
<comment type="caution">
    <text evidence="1">The sequence shown here is derived from an EMBL/GenBank/DDBJ whole genome shotgun (WGS) entry which is preliminary data.</text>
</comment>
<evidence type="ECO:0000313" key="2">
    <source>
        <dbReference type="Proteomes" id="UP000648722"/>
    </source>
</evidence>
<keyword evidence="2" id="KW-1185">Reference proteome</keyword>
<reference evidence="2" key="1">
    <citation type="journal article" date="2019" name="Int. J. Syst. Evol. Microbiol.">
        <title>The Global Catalogue of Microorganisms (GCM) 10K type strain sequencing project: providing services to taxonomists for standard genome sequencing and annotation.</title>
        <authorList>
            <consortium name="The Broad Institute Genomics Platform"/>
            <consortium name="The Broad Institute Genome Sequencing Center for Infectious Disease"/>
            <person name="Wu L."/>
            <person name="Ma J."/>
        </authorList>
    </citation>
    <scope>NUCLEOTIDE SEQUENCE [LARGE SCALE GENOMIC DNA]</scope>
    <source>
        <strain evidence="2">CGMCC 1.12766</strain>
    </source>
</reference>
<dbReference type="EMBL" id="BMFS01000018">
    <property type="protein sequence ID" value="GGH08725.1"/>
    <property type="molecule type" value="Genomic_DNA"/>
</dbReference>
<accession>A0ABQ1Y0Z5</accession>
<proteinExistence type="predicted"/>
<evidence type="ECO:0000313" key="1">
    <source>
        <dbReference type="EMBL" id="GGH08725.1"/>
    </source>
</evidence>
<protein>
    <recommendedName>
        <fullName evidence="3">Class I SAM-dependent methyltransferase</fullName>
    </recommendedName>
</protein>
<dbReference type="Gene3D" id="3.40.50.150">
    <property type="entry name" value="Vaccinia Virus protein VP39"/>
    <property type="match status" value="1"/>
</dbReference>
<dbReference type="SUPFAM" id="SSF53335">
    <property type="entry name" value="S-adenosyl-L-methionine-dependent methyltransferases"/>
    <property type="match status" value="1"/>
</dbReference>